<reference evidence="1" key="1">
    <citation type="journal article" date="2020" name="Nature">
        <title>Giant virus diversity and host interactions through global metagenomics.</title>
        <authorList>
            <person name="Schulz F."/>
            <person name="Roux S."/>
            <person name="Paez-Espino D."/>
            <person name="Jungbluth S."/>
            <person name="Walsh D.A."/>
            <person name="Denef V.J."/>
            <person name="McMahon K.D."/>
            <person name="Konstantinidis K.T."/>
            <person name="Eloe-Fadrosh E.A."/>
            <person name="Kyrpides N.C."/>
            <person name="Woyke T."/>
        </authorList>
    </citation>
    <scope>NUCLEOTIDE SEQUENCE</scope>
    <source>
        <strain evidence="1">GVMAG-M-3300023174-107</strain>
    </source>
</reference>
<protein>
    <submittedName>
        <fullName evidence="1">Uncharacterized protein</fullName>
    </submittedName>
</protein>
<accession>A0A6C0D0Z2</accession>
<dbReference type="EMBL" id="MN739520">
    <property type="protein sequence ID" value="QHT10428.1"/>
    <property type="molecule type" value="Genomic_DNA"/>
</dbReference>
<organism evidence="1">
    <name type="scientific">viral metagenome</name>
    <dbReference type="NCBI Taxonomy" id="1070528"/>
    <lineage>
        <taxon>unclassified sequences</taxon>
        <taxon>metagenomes</taxon>
        <taxon>organismal metagenomes</taxon>
    </lineage>
</organism>
<sequence length="127" mass="15146">MNIFIGKIEVFKYNYNHMTMRSLEFVQVNFYQLKPNKKYIITDLNGAFYYTGTFSNYHRSGKDVANFKDVTCNVPIKRQCGYITFSYDIGRKYYTIRSKKKEIQNEMERRALAKILISIIGDESFIW</sequence>
<evidence type="ECO:0000313" key="1">
    <source>
        <dbReference type="EMBL" id="QHT10428.1"/>
    </source>
</evidence>
<dbReference type="AlphaFoldDB" id="A0A6C0D0Z2"/>
<name>A0A6C0D0Z2_9ZZZZ</name>
<proteinExistence type="predicted"/>